<dbReference type="GO" id="GO:0009307">
    <property type="term" value="P:DNA restriction-modification system"/>
    <property type="evidence" value="ECO:0007669"/>
    <property type="project" value="UniProtKB-KW"/>
</dbReference>
<evidence type="ECO:0000256" key="1">
    <source>
        <dbReference type="ARBA" id="ARBA00006594"/>
    </source>
</evidence>
<protein>
    <recommendedName>
        <fullName evidence="3">N6 adenine-specific DNA methyltransferase N-terminal domain-containing protein</fullName>
    </recommendedName>
</protein>
<accession>A0A1L2ZPR7</accession>
<gene>
    <name evidence="4" type="ORF">BHE16_09475</name>
</gene>
<keyword evidence="2" id="KW-0680">Restriction system</keyword>
<evidence type="ECO:0000259" key="3">
    <source>
        <dbReference type="Pfam" id="PF12161"/>
    </source>
</evidence>
<dbReference type="STRING" id="556325.BHE16_09475"/>
<evidence type="ECO:0000313" key="4">
    <source>
        <dbReference type="EMBL" id="APF41186.1"/>
    </source>
</evidence>
<dbReference type="KEGG" id="nae:BHE16_09475"/>
<name>A0A1L2ZPR7_9MICC</name>
<dbReference type="InterPro" id="IPR022749">
    <property type="entry name" value="D12N6_MeTrfase_N"/>
</dbReference>
<proteinExistence type="inferred from homology"/>
<keyword evidence="5" id="KW-1185">Reference proteome</keyword>
<evidence type="ECO:0000256" key="2">
    <source>
        <dbReference type="ARBA" id="ARBA00022747"/>
    </source>
</evidence>
<organism evidence="4 5">
    <name type="scientific">Neomicrococcus aestuarii</name>
    <dbReference type="NCBI Taxonomy" id="556325"/>
    <lineage>
        <taxon>Bacteria</taxon>
        <taxon>Bacillati</taxon>
        <taxon>Actinomycetota</taxon>
        <taxon>Actinomycetes</taxon>
        <taxon>Micrococcales</taxon>
        <taxon>Micrococcaceae</taxon>
        <taxon>Neomicrococcus</taxon>
    </lineage>
</organism>
<dbReference type="Gene3D" id="1.20.1260.30">
    <property type="match status" value="1"/>
</dbReference>
<evidence type="ECO:0000313" key="5">
    <source>
        <dbReference type="Proteomes" id="UP000183530"/>
    </source>
</evidence>
<reference evidence="4 5" key="1">
    <citation type="submission" date="2016-11" db="EMBL/GenBank/DDBJ databases">
        <title>Genome sequencing of Zhihengliuella aestuarii B18 antagonistic to Plasmodiophora brassicae.</title>
        <authorList>
            <person name="Luo Y."/>
        </authorList>
    </citation>
    <scope>NUCLEOTIDE SEQUENCE [LARGE SCALE GENOMIC DNA]</scope>
    <source>
        <strain evidence="4 5">B18</strain>
    </source>
</reference>
<dbReference type="EMBL" id="CP018135">
    <property type="protein sequence ID" value="APF41186.1"/>
    <property type="molecule type" value="Genomic_DNA"/>
</dbReference>
<dbReference type="InterPro" id="IPR038333">
    <property type="entry name" value="T1MK-like_N_sf"/>
</dbReference>
<sequence length="105" mass="11501">MRTTDLAKVRATLWAAADELRANSKLTPVQYRDPVLGLVFLAYGDNGESAYSLRVDYVYPSHGVNVEYNGPIDVNMVADDVVARIHADPEFAARVVAKLGADHEP</sequence>
<dbReference type="Proteomes" id="UP000183530">
    <property type="component" value="Chromosome"/>
</dbReference>
<dbReference type="RefSeq" id="WP_198154241.1">
    <property type="nucleotide sequence ID" value="NZ_CP018135.1"/>
</dbReference>
<dbReference type="AlphaFoldDB" id="A0A1L2ZPR7"/>
<feature type="domain" description="N6 adenine-specific DNA methyltransferase N-terminal" evidence="3">
    <location>
        <begin position="10"/>
        <end position="48"/>
    </location>
</feature>
<comment type="similarity">
    <text evidence="1">Belongs to the N(4)/N(6)-methyltransferase family.</text>
</comment>
<dbReference type="Pfam" id="PF12161">
    <property type="entry name" value="HsdM_N"/>
    <property type="match status" value="1"/>
</dbReference>